<keyword evidence="1" id="KW-0472">Membrane</keyword>
<evidence type="ECO:0000256" key="1">
    <source>
        <dbReference type="SAM" id="Phobius"/>
    </source>
</evidence>
<organism evidence="2 3">
    <name type="scientific">Alicyclobacillus fastidiosus</name>
    <dbReference type="NCBI Taxonomy" id="392011"/>
    <lineage>
        <taxon>Bacteria</taxon>
        <taxon>Bacillati</taxon>
        <taxon>Bacillota</taxon>
        <taxon>Bacilli</taxon>
        <taxon>Bacillales</taxon>
        <taxon>Alicyclobacillaceae</taxon>
        <taxon>Alicyclobacillus</taxon>
    </lineage>
</organism>
<keyword evidence="1" id="KW-0812">Transmembrane</keyword>
<dbReference type="EMBL" id="CP104067">
    <property type="protein sequence ID" value="WAH42328.1"/>
    <property type="molecule type" value="Genomic_DNA"/>
</dbReference>
<keyword evidence="1" id="KW-1133">Transmembrane helix</keyword>
<dbReference type="InterPro" id="IPR047928">
    <property type="entry name" value="Perm_prefix_1"/>
</dbReference>
<dbReference type="Proteomes" id="UP001164761">
    <property type="component" value="Chromosome"/>
</dbReference>
<accession>A0ABY6ZHH2</accession>
<dbReference type="NCBIfam" id="NF038403">
    <property type="entry name" value="perm_prefix_1"/>
    <property type="match status" value="1"/>
</dbReference>
<protein>
    <submittedName>
        <fullName evidence="2">Permease prefix domain 1-containing protein</fullName>
    </submittedName>
</protein>
<keyword evidence="3" id="KW-1185">Reference proteome</keyword>
<dbReference type="RefSeq" id="WP_268006212.1">
    <property type="nucleotide sequence ID" value="NZ_BSUT01000001.1"/>
</dbReference>
<feature type="transmembrane region" description="Helical" evidence="1">
    <location>
        <begin position="72"/>
        <end position="93"/>
    </location>
</feature>
<sequence>MNEIENYLKHIVHRSGLTRSEQTEWVDEMSTHLFDEVEHLKETGLEEAEAVEKALRRFGSRREIRKQIARQTFGVTLPVINSLASVFFVLFLLGI</sequence>
<proteinExistence type="predicted"/>
<reference evidence="2" key="1">
    <citation type="submission" date="2022-08" db="EMBL/GenBank/DDBJ databases">
        <title>Alicyclobacillus fastidiosus DSM 17978, complete genome.</title>
        <authorList>
            <person name="Wang Q."/>
            <person name="Cai R."/>
            <person name="Wang Z."/>
        </authorList>
    </citation>
    <scope>NUCLEOTIDE SEQUENCE</scope>
    <source>
        <strain evidence="2">DSM 17978</strain>
    </source>
</reference>
<name>A0ABY6ZHH2_9BACL</name>
<gene>
    <name evidence="2" type="ORF">NZD89_02135</name>
</gene>
<evidence type="ECO:0000313" key="2">
    <source>
        <dbReference type="EMBL" id="WAH42328.1"/>
    </source>
</evidence>
<evidence type="ECO:0000313" key="3">
    <source>
        <dbReference type="Proteomes" id="UP001164761"/>
    </source>
</evidence>